<proteinExistence type="predicted"/>
<dbReference type="Gene3D" id="3.40.50.1820">
    <property type="entry name" value="alpha/beta hydrolase"/>
    <property type="match status" value="1"/>
</dbReference>
<dbReference type="PANTHER" id="PTHR12277:SF81">
    <property type="entry name" value="PROTEIN ABHD13"/>
    <property type="match status" value="1"/>
</dbReference>
<dbReference type="GO" id="GO:0016787">
    <property type="term" value="F:hydrolase activity"/>
    <property type="evidence" value="ECO:0007669"/>
    <property type="project" value="UniProtKB-KW"/>
</dbReference>
<name>A0A5C6BZ23_9BACT</name>
<dbReference type="Pfam" id="PF12146">
    <property type="entry name" value="Hydrolase_4"/>
    <property type="match status" value="1"/>
</dbReference>
<keyword evidence="2" id="KW-0378">Hydrolase</keyword>
<dbReference type="InterPro" id="IPR029058">
    <property type="entry name" value="AB_hydrolase_fold"/>
</dbReference>
<dbReference type="PANTHER" id="PTHR12277">
    <property type="entry name" value="ALPHA/BETA HYDROLASE DOMAIN-CONTAINING PROTEIN"/>
    <property type="match status" value="1"/>
</dbReference>
<organism evidence="2 3">
    <name type="scientific">Allorhodopirellula heiligendammensis</name>
    <dbReference type="NCBI Taxonomy" id="2714739"/>
    <lineage>
        <taxon>Bacteria</taxon>
        <taxon>Pseudomonadati</taxon>
        <taxon>Planctomycetota</taxon>
        <taxon>Planctomycetia</taxon>
        <taxon>Pirellulales</taxon>
        <taxon>Pirellulaceae</taxon>
        <taxon>Allorhodopirellula</taxon>
    </lineage>
</organism>
<feature type="domain" description="Serine aminopeptidase S33" evidence="1">
    <location>
        <begin position="48"/>
        <end position="153"/>
    </location>
</feature>
<keyword evidence="3" id="KW-1185">Reference proteome</keyword>
<gene>
    <name evidence="2" type="ORF">Poly21_42920</name>
</gene>
<sequence>MKSILDDPAISGRYLFPQDRNVDDPFWVKADGAELACYHRIVDAEALTVIHFHGNGEAVADYVPFMADVFTDLGLNSLFVEYREYGGSIGHAELVAMLGDGEAAMNAAGVVAEKAIVFGRSMGSLYAIELAHRQPAIAGLIIESGIADPAERFLTSADLKSAAFAEADVRSEVKRYFDHKKKMSGYTNPLLTLHTENDGMIDISHAERNHKWAGSRQKQLVRFPRGNHNTIFGANGKEYLAAVSSFARSVRE</sequence>
<dbReference type="AlphaFoldDB" id="A0A5C6BZ23"/>
<evidence type="ECO:0000313" key="3">
    <source>
        <dbReference type="Proteomes" id="UP000319908"/>
    </source>
</evidence>
<dbReference type="InterPro" id="IPR022742">
    <property type="entry name" value="Hydrolase_4"/>
</dbReference>
<dbReference type="EMBL" id="SJPU01000002">
    <property type="protein sequence ID" value="TWU17082.1"/>
    <property type="molecule type" value="Genomic_DNA"/>
</dbReference>
<accession>A0A5C6BZ23</accession>
<dbReference type="Proteomes" id="UP000319908">
    <property type="component" value="Unassembled WGS sequence"/>
</dbReference>
<evidence type="ECO:0000313" key="2">
    <source>
        <dbReference type="EMBL" id="TWU17082.1"/>
    </source>
</evidence>
<evidence type="ECO:0000259" key="1">
    <source>
        <dbReference type="Pfam" id="PF12146"/>
    </source>
</evidence>
<dbReference type="SUPFAM" id="SSF53474">
    <property type="entry name" value="alpha/beta-Hydrolases"/>
    <property type="match status" value="1"/>
</dbReference>
<comment type="caution">
    <text evidence="2">The sequence shown here is derived from an EMBL/GenBank/DDBJ whole genome shotgun (WGS) entry which is preliminary data.</text>
</comment>
<dbReference type="RefSeq" id="WP_302119721.1">
    <property type="nucleotide sequence ID" value="NZ_SJPU01000002.1"/>
</dbReference>
<protein>
    <submittedName>
        <fullName evidence="2">Alpha/beta hydrolase family protein</fullName>
    </submittedName>
</protein>
<reference evidence="2 3" key="1">
    <citation type="journal article" date="2020" name="Antonie Van Leeuwenhoek">
        <title>Rhodopirellula heiligendammensis sp. nov., Rhodopirellula pilleata sp. nov., and Rhodopirellula solitaria sp. nov. isolated from natural or artificial marine surfaces in Northern Germany and California, USA, and emended description of the genus Rhodopirellula.</title>
        <authorList>
            <person name="Kallscheuer N."/>
            <person name="Wiegand S."/>
            <person name="Jogler M."/>
            <person name="Boedeker C."/>
            <person name="Peeters S.H."/>
            <person name="Rast P."/>
            <person name="Heuer A."/>
            <person name="Jetten M.S.M."/>
            <person name="Rohde M."/>
            <person name="Jogler C."/>
        </authorList>
    </citation>
    <scope>NUCLEOTIDE SEQUENCE [LARGE SCALE GENOMIC DNA]</scope>
    <source>
        <strain evidence="2 3">Poly21</strain>
    </source>
</reference>